<accession>A0A3P4ART6</accession>
<name>A0A3P4ART6_THETH</name>
<evidence type="ECO:0000313" key="1">
    <source>
        <dbReference type="EMBL" id="VCU53862.1"/>
    </source>
</evidence>
<reference evidence="1 2" key="1">
    <citation type="submission" date="2018-10" db="EMBL/GenBank/DDBJ databases">
        <authorList>
            <person name="Peiro R."/>
            <person name="Begona"/>
            <person name="Cbmso G."/>
            <person name="Lopez M."/>
            <person name="Gonzalez S."/>
            <person name="Sacristan E."/>
            <person name="Castillo E."/>
        </authorList>
    </citation>
    <scope>NUCLEOTIDE SEQUENCE [LARGE SCALE GENOMIC DNA]</scope>
    <source>
        <strain evidence="1">TTHNAR1</strain>
    </source>
</reference>
<organism evidence="1 2">
    <name type="scientific">Thermus thermophilus</name>
    <dbReference type="NCBI Taxonomy" id="274"/>
    <lineage>
        <taxon>Bacteria</taxon>
        <taxon>Thermotogati</taxon>
        <taxon>Deinococcota</taxon>
        <taxon>Deinococci</taxon>
        <taxon>Thermales</taxon>
        <taxon>Thermaceae</taxon>
        <taxon>Thermus</taxon>
    </lineage>
</organism>
<dbReference type="EMBL" id="LR027517">
    <property type="protein sequence ID" value="VCU53862.1"/>
    <property type="molecule type" value="Genomic_DNA"/>
</dbReference>
<dbReference type="Proteomes" id="UP000279841">
    <property type="component" value="Chromosome"/>
</dbReference>
<dbReference type="AlphaFoldDB" id="A0A3P4ART6"/>
<evidence type="ECO:0000313" key="2">
    <source>
        <dbReference type="Proteomes" id="UP000279841"/>
    </source>
</evidence>
<sequence>MDRDLEAAFRRVEELLFGGPSRPGLTLYDLQRLVGYPAKGKEPYVHTLPTLQEVQAVRLYYYPEDPELELIVEIVDREGKQHLRHFRWNGLTWETLEGKKGELKATAVPQGPLKVGEDYFLGFAPEEAVALEAALRRGEALGLKYLLCPQCRTRIFYAYSVNPQGLACPTCGNPTLLFKTLTGEERKDPLEALAEEQRRLRLALEELLAYLKRKLGP</sequence>
<protein>
    <submittedName>
        <fullName evidence="1">Uncharacterized protein</fullName>
    </submittedName>
</protein>
<dbReference type="RefSeq" id="WP_124105091.1">
    <property type="nucleotide sequence ID" value="NZ_LR027517.1"/>
</dbReference>
<gene>
    <name evidence="1" type="ORF">TTHN1_01650</name>
</gene>
<proteinExistence type="predicted"/>